<dbReference type="STRING" id="1044.EH31_03435"/>
<dbReference type="AlphaFoldDB" id="A0A074MAA3"/>
<keyword evidence="3" id="KW-1185">Reference proteome</keyword>
<reference evidence="2 3" key="1">
    <citation type="submission" date="2014-04" db="EMBL/GenBank/DDBJ databases">
        <title>A comprehensive comparison of genomes of Erythrobacter spp. strains.</title>
        <authorList>
            <person name="Zheng Q."/>
        </authorList>
    </citation>
    <scope>NUCLEOTIDE SEQUENCE [LARGE SCALE GENOMIC DNA]</scope>
    <source>
        <strain evidence="2 3">DSM 6997</strain>
    </source>
</reference>
<feature type="chain" id="PRO_5001698634" evidence="1">
    <location>
        <begin position="23"/>
        <end position="179"/>
    </location>
</feature>
<evidence type="ECO:0000313" key="3">
    <source>
        <dbReference type="Proteomes" id="UP000027647"/>
    </source>
</evidence>
<organism evidence="2 3">
    <name type="scientific">Erythrobacter longus</name>
    <dbReference type="NCBI Taxonomy" id="1044"/>
    <lineage>
        <taxon>Bacteria</taxon>
        <taxon>Pseudomonadati</taxon>
        <taxon>Pseudomonadota</taxon>
        <taxon>Alphaproteobacteria</taxon>
        <taxon>Sphingomonadales</taxon>
        <taxon>Erythrobacteraceae</taxon>
        <taxon>Erythrobacter/Porphyrobacter group</taxon>
        <taxon>Erythrobacter</taxon>
    </lineage>
</organism>
<dbReference type="Proteomes" id="UP000027647">
    <property type="component" value="Unassembled WGS sequence"/>
</dbReference>
<keyword evidence="1" id="KW-0732">Signal</keyword>
<dbReference type="EMBL" id="JMIW01000001">
    <property type="protein sequence ID" value="KEO91736.1"/>
    <property type="molecule type" value="Genomic_DNA"/>
</dbReference>
<protein>
    <submittedName>
        <fullName evidence="2">Uncharacterized protein</fullName>
    </submittedName>
</protein>
<comment type="caution">
    <text evidence="2">The sequence shown here is derived from an EMBL/GenBank/DDBJ whole genome shotgun (WGS) entry which is preliminary data.</text>
</comment>
<gene>
    <name evidence="2" type="ORF">EH31_03435</name>
</gene>
<name>A0A074MAA3_ERYLO</name>
<evidence type="ECO:0000313" key="2">
    <source>
        <dbReference type="EMBL" id="KEO91736.1"/>
    </source>
</evidence>
<accession>A0A074MAA3</accession>
<proteinExistence type="predicted"/>
<sequence length="179" mass="20315">MLQSFPLRGLACALLIAVPAYAGANAQPPRDRDQPRAIPNYHVLTDTPRRDTAQQDFAFFVSVKGGGRVLWSGELYLAEYNGARLETDLQDVNPACGFDQRRISSRNSALVLTLAPVDLVEGYRFRLKAYWKYRLPDCEEMRSEMVWLNLPVEIAEGETKTFAGSSDFEVELTRRKWPE</sequence>
<evidence type="ECO:0000256" key="1">
    <source>
        <dbReference type="SAM" id="SignalP"/>
    </source>
</evidence>
<feature type="signal peptide" evidence="1">
    <location>
        <begin position="1"/>
        <end position="22"/>
    </location>
</feature>